<sequence length="279" mass="30222">MVTTAAVTGQPSIAAKHSTASLASRFRALEQQHQARLGVYAIDTGTGKVVAYRHNERFAFASTYKALAAAAVLQQNSIADLDRVITYSADDLVEYSPVTEKHVDTGMTLREICEAAIQYSDNTAGNILFQELNGPAGFQQTLRQLEDRTTRSERIEPELNAAVPGDARDTSTPRALVRDLRLFTTGKVLSQDKRQLLAEWMKGNTTGNDLIRAAVPKGWVVGDKTGSASYGTRNDIAVVWPPGRAPIIIAVLTGHTDKEAKADNELVAKAAKIALDTMK</sequence>
<dbReference type="InterPro" id="IPR000871">
    <property type="entry name" value="Beta-lactam_class-A"/>
</dbReference>
<dbReference type="InterPro" id="IPR023650">
    <property type="entry name" value="Beta-lactam_class-A_AS"/>
</dbReference>
<dbReference type="GO" id="GO:0046677">
    <property type="term" value="P:response to antibiotic"/>
    <property type="evidence" value="ECO:0007669"/>
    <property type="project" value="UniProtKB-UniRule"/>
</dbReference>
<dbReference type="InterPro" id="IPR012338">
    <property type="entry name" value="Beta-lactam/transpept-like"/>
</dbReference>
<accession>A0A172ZME5</accession>
<dbReference type="Proteomes" id="UP000078148">
    <property type="component" value="Chromosome"/>
</dbReference>
<keyword evidence="3 5" id="KW-0378">Hydrolase</keyword>
<dbReference type="NCBIfam" id="NF033103">
    <property type="entry name" value="bla_class_A"/>
    <property type="match status" value="1"/>
</dbReference>
<organism evidence="7 8">
    <name type="scientific">Paenibacillus bovis</name>
    <dbReference type="NCBI Taxonomy" id="1616788"/>
    <lineage>
        <taxon>Bacteria</taxon>
        <taxon>Bacillati</taxon>
        <taxon>Bacillota</taxon>
        <taxon>Bacilli</taxon>
        <taxon>Bacillales</taxon>
        <taxon>Paenibacillaceae</taxon>
        <taxon>Paenibacillus</taxon>
    </lineage>
</organism>
<protein>
    <recommendedName>
        <fullName evidence="2 5">Beta-lactamase</fullName>
        <ecNumber evidence="2 5">3.5.2.6</ecNumber>
    </recommendedName>
</protein>
<proteinExistence type="inferred from homology"/>
<name>A0A172ZME5_9BACL</name>
<dbReference type="PROSITE" id="PS00146">
    <property type="entry name" value="BETA_LACTAMASE_A"/>
    <property type="match status" value="1"/>
</dbReference>
<evidence type="ECO:0000259" key="6">
    <source>
        <dbReference type="Pfam" id="PF13354"/>
    </source>
</evidence>
<dbReference type="KEGG" id="pbv:AR543_13865"/>
<evidence type="ECO:0000313" key="8">
    <source>
        <dbReference type="Proteomes" id="UP000078148"/>
    </source>
</evidence>
<gene>
    <name evidence="7" type="ORF">AR543_13865</name>
</gene>
<comment type="similarity">
    <text evidence="1 5">Belongs to the class-A beta-lactamase family.</text>
</comment>
<comment type="catalytic activity">
    <reaction evidence="5">
        <text>a beta-lactam + H2O = a substituted beta-amino acid</text>
        <dbReference type="Rhea" id="RHEA:20401"/>
        <dbReference type="ChEBI" id="CHEBI:15377"/>
        <dbReference type="ChEBI" id="CHEBI:35627"/>
        <dbReference type="ChEBI" id="CHEBI:140347"/>
        <dbReference type="EC" id="3.5.2.6"/>
    </reaction>
</comment>
<evidence type="ECO:0000256" key="5">
    <source>
        <dbReference type="RuleBase" id="RU361140"/>
    </source>
</evidence>
<evidence type="ECO:0000256" key="3">
    <source>
        <dbReference type="ARBA" id="ARBA00022801"/>
    </source>
</evidence>
<dbReference type="PANTHER" id="PTHR35333">
    <property type="entry name" value="BETA-LACTAMASE"/>
    <property type="match status" value="1"/>
</dbReference>
<dbReference type="EC" id="3.5.2.6" evidence="2 5"/>
<feature type="domain" description="Beta-lactamase class A catalytic" evidence="6">
    <location>
        <begin position="38"/>
        <end position="253"/>
    </location>
</feature>
<dbReference type="SUPFAM" id="SSF56601">
    <property type="entry name" value="beta-lactamase/transpeptidase-like"/>
    <property type="match status" value="1"/>
</dbReference>
<evidence type="ECO:0000313" key="7">
    <source>
        <dbReference type="EMBL" id="ANF98816.1"/>
    </source>
</evidence>
<reference evidence="8" key="1">
    <citation type="submission" date="2015-10" db="EMBL/GenBank/DDBJ databases">
        <title>Genome of Paenibacillus bovis sp. nov.</title>
        <authorList>
            <person name="Wu Z."/>
            <person name="Gao C."/>
            <person name="Liu Z."/>
            <person name="Zheng H."/>
        </authorList>
    </citation>
    <scope>NUCLEOTIDE SEQUENCE [LARGE SCALE GENOMIC DNA]</scope>
    <source>
        <strain evidence="8">BD3526</strain>
    </source>
</reference>
<keyword evidence="8" id="KW-1185">Reference proteome</keyword>
<dbReference type="AlphaFoldDB" id="A0A172ZME5"/>
<keyword evidence="4 5" id="KW-0046">Antibiotic resistance</keyword>
<dbReference type="PANTHER" id="PTHR35333:SF3">
    <property type="entry name" value="BETA-LACTAMASE-TYPE TRANSPEPTIDASE FOLD CONTAINING PROTEIN"/>
    <property type="match status" value="1"/>
</dbReference>
<dbReference type="Pfam" id="PF13354">
    <property type="entry name" value="Beta-lactamase2"/>
    <property type="match status" value="1"/>
</dbReference>
<dbReference type="Gene3D" id="3.40.710.10">
    <property type="entry name" value="DD-peptidase/beta-lactamase superfamily"/>
    <property type="match status" value="1"/>
</dbReference>
<dbReference type="GO" id="GO:0008800">
    <property type="term" value="F:beta-lactamase activity"/>
    <property type="evidence" value="ECO:0007669"/>
    <property type="project" value="UniProtKB-UniRule"/>
</dbReference>
<dbReference type="EMBL" id="CP013023">
    <property type="protein sequence ID" value="ANF98816.1"/>
    <property type="molecule type" value="Genomic_DNA"/>
</dbReference>
<dbReference type="GO" id="GO:0030655">
    <property type="term" value="P:beta-lactam antibiotic catabolic process"/>
    <property type="evidence" value="ECO:0007669"/>
    <property type="project" value="InterPro"/>
</dbReference>
<dbReference type="STRING" id="1616788.AR543_13865"/>
<reference evidence="7 8" key="2">
    <citation type="journal article" date="2016" name="Int. J. Syst. Evol. Microbiol.">
        <title>Paenibacillus bovis sp. nov., isolated from raw yak (Bos grunniens) milk.</title>
        <authorList>
            <person name="Gao C."/>
            <person name="Han J."/>
            <person name="Liu Z."/>
            <person name="Xu X."/>
            <person name="Hang F."/>
            <person name="Wu Z."/>
        </authorList>
    </citation>
    <scope>NUCLEOTIDE SEQUENCE [LARGE SCALE GENOMIC DNA]</scope>
    <source>
        <strain evidence="7 8">BD3526</strain>
    </source>
</reference>
<evidence type="ECO:0000256" key="4">
    <source>
        <dbReference type="ARBA" id="ARBA00023251"/>
    </source>
</evidence>
<dbReference type="PRINTS" id="PR00118">
    <property type="entry name" value="BLACTAMASEA"/>
</dbReference>
<dbReference type="InterPro" id="IPR045155">
    <property type="entry name" value="Beta-lactam_cat"/>
</dbReference>
<evidence type="ECO:0000256" key="1">
    <source>
        <dbReference type="ARBA" id="ARBA00009009"/>
    </source>
</evidence>
<evidence type="ECO:0000256" key="2">
    <source>
        <dbReference type="ARBA" id="ARBA00012865"/>
    </source>
</evidence>